<organism evidence="3 4">
    <name type="scientific">Acidisoma cellulosilyticum</name>
    <dbReference type="NCBI Taxonomy" id="2802395"/>
    <lineage>
        <taxon>Bacteria</taxon>
        <taxon>Pseudomonadati</taxon>
        <taxon>Pseudomonadota</taxon>
        <taxon>Alphaproteobacteria</taxon>
        <taxon>Acetobacterales</taxon>
        <taxon>Acidocellaceae</taxon>
        <taxon>Acidisoma</taxon>
    </lineage>
</organism>
<gene>
    <name evidence="3" type="ORF">ACELLULO517_22250</name>
</gene>
<dbReference type="SMART" id="SM00867">
    <property type="entry name" value="YceI"/>
    <property type="match status" value="1"/>
</dbReference>
<keyword evidence="1" id="KW-0732">Signal</keyword>
<proteinExistence type="predicted"/>
<name>A0A963Z5P6_9PROT</name>
<dbReference type="Pfam" id="PF04264">
    <property type="entry name" value="YceI"/>
    <property type="match status" value="1"/>
</dbReference>
<evidence type="ECO:0000259" key="2">
    <source>
        <dbReference type="SMART" id="SM00867"/>
    </source>
</evidence>
<comment type="caution">
    <text evidence="3">The sequence shown here is derived from an EMBL/GenBank/DDBJ whole genome shotgun (WGS) entry which is preliminary data.</text>
</comment>
<evidence type="ECO:0000313" key="4">
    <source>
        <dbReference type="Proteomes" id="UP000721844"/>
    </source>
</evidence>
<protein>
    <submittedName>
        <fullName evidence="3">YceI family protein</fullName>
    </submittedName>
</protein>
<dbReference type="Gene3D" id="2.40.128.110">
    <property type="entry name" value="Lipid/polyisoprenoid-binding, YceI-like"/>
    <property type="match status" value="1"/>
</dbReference>
<dbReference type="InterPro" id="IPR007372">
    <property type="entry name" value="Lipid/polyisoprenoid-bd_YceI"/>
</dbReference>
<feature type="signal peptide" evidence="1">
    <location>
        <begin position="1"/>
        <end position="25"/>
    </location>
</feature>
<dbReference type="Proteomes" id="UP000721844">
    <property type="component" value="Unassembled WGS sequence"/>
</dbReference>
<dbReference type="PANTHER" id="PTHR34406:SF1">
    <property type="entry name" value="PROTEIN YCEI"/>
    <property type="match status" value="1"/>
</dbReference>
<feature type="chain" id="PRO_5037376337" evidence="1">
    <location>
        <begin position="26"/>
        <end position="194"/>
    </location>
</feature>
<accession>A0A963Z5P6</accession>
<dbReference type="EMBL" id="JAESVA010000010">
    <property type="protein sequence ID" value="MCB8882986.1"/>
    <property type="molecule type" value="Genomic_DNA"/>
</dbReference>
<reference evidence="3 4" key="1">
    <citation type="journal article" date="2021" name="Microorganisms">
        <title>Acidisoma silvae sp. nov. and Acidisomacellulosilytica sp. nov., Two Acidophilic Bacteria Isolated from Decaying Wood, Hydrolyzing Cellulose and Producing Poly-3-hydroxybutyrate.</title>
        <authorList>
            <person name="Mieszkin S."/>
            <person name="Pouder E."/>
            <person name="Uroz S."/>
            <person name="Simon-Colin C."/>
            <person name="Alain K."/>
        </authorList>
    </citation>
    <scope>NUCLEOTIDE SEQUENCE [LARGE SCALE GENOMIC DNA]</scope>
    <source>
        <strain evidence="3 4">HW T5.17</strain>
    </source>
</reference>
<dbReference type="AlphaFoldDB" id="A0A963Z5P6"/>
<keyword evidence="4" id="KW-1185">Reference proteome</keyword>
<dbReference type="SUPFAM" id="SSF101874">
    <property type="entry name" value="YceI-like"/>
    <property type="match status" value="1"/>
</dbReference>
<sequence length="194" mass="20442">MTVRRSGRALAVVACLTAAAGPASAADWSVDPQASAIQFHATEFGQPFSGEFGRFAGRIAFNPGSSPTGDVTIDIDVASLKTGAADRDTQAQGTDWFATAKAPQAVFTADRFRRIDDVHYEAFGNLLIKGIRVQIVLPFSLHIGPDGVAEMHGTVTLDRLAFGLGTGSLADPAMVGRQVAVDIHLRATPESPHQ</sequence>
<dbReference type="RefSeq" id="WP_227309644.1">
    <property type="nucleotide sequence ID" value="NZ_JAESVA010000010.1"/>
</dbReference>
<dbReference type="PANTHER" id="PTHR34406">
    <property type="entry name" value="PROTEIN YCEI"/>
    <property type="match status" value="1"/>
</dbReference>
<feature type="domain" description="Lipid/polyisoprenoid-binding YceI-like" evidence="2">
    <location>
        <begin position="27"/>
        <end position="188"/>
    </location>
</feature>
<dbReference type="InterPro" id="IPR036761">
    <property type="entry name" value="TTHA0802/YceI-like_sf"/>
</dbReference>
<evidence type="ECO:0000313" key="3">
    <source>
        <dbReference type="EMBL" id="MCB8882986.1"/>
    </source>
</evidence>
<evidence type="ECO:0000256" key="1">
    <source>
        <dbReference type="SAM" id="SignalP"/>
    </source>
</evidence>